<evidence type="ECO:0000313" key="2">
    <source>
        <dbReference type="Proteomes" id="UP000663846"/>
    </source>
</evidence>
<dbReference type="Proteomes" id="UP000663846">
    <property type="component" value="Unassembled WGS sequence"/>
</dbReference>
<name>A0A8H3AZN3_9AGAM</name>
<protein>
    <submittedName>
        <fullName evidence="1">Uncharacterized protein</fullName>
    </submittedName>
</protein>
<dbReference type="EMBL" id="CAJMWS010000440">
    <property type="protein sequence ID" value="CAE6444356.1"/>
    <property type="molecule type" value="Genomic_DNA"/>
</dbReference>
<sequence length="68" mass="7127">NAARAGPFGGCTAVTNAQPAAESKAKREISVAEAEAALAEDLERRAAPANKKRYVKSRVAGVRAGEWM</sequence>
<dbReference type="AlphaFoldDB" id="A0A8H3AZN3"/>
<accession>A0A8H3AZN3</accession>
<organism evidence="1 2">
    <name type="scientific">Rhizoctonia solani</name>
    <dbReference type="NCBI Taxonomy" id="456999"/>
    <lineage>
        <taxon>Eukaryota</taxon>
        <taxon>Fungi</taxon>
        <taxon>Dikarya</taxon>
        <taxon>Basidiomycota</taxon>
        <taxon>Agaricomycotina</taxon>
        <taxon>Agaricomycetes</taxon>
        <taxon>Cantharellales</taxon>
        <taxon>Ceratobasidiaceae</taxon>
        <taxon>Rhizoctonia</taxon>
    </lineage>
</organism>
<comment type="caution">
    <text evidence="1">The sequence shown here is derived from an EMBL/GenBank/DDBJ whole genome shotgun (WGS) entry which is preliminary data.</text>
</comment>
<evidence type="ECO:0000313" key="1">
    <source>
        <dbReference type="EMBL" id="CAE6444356.1"/>
    </source>
</evidence>
<gene>
    <name evidence="1" type="ORF">RDB_LOCUS135467</name>
</gene>
<reference evidence="1" key="1">
    <citation type="submission" date="2021-01" db="EMBL/GenBank/DDBJ databases">
        <authorList>
            <person name="Kaushik A."/>
        </authorList>
    </citation>
    <scope>NUCLEOTIDE SEQUENCE</scope>
    <source>
        <strain evidence="1">AG1-1C</strain>
    </source>
</reference>
<feature type="non-terminal residue" evidence="1">
    <location>
        <position position="1"/>
    </location>
</feature>
<proteinExistence type="predicted"/>